<gene>
    <name evidence="1" type="ORF">I553_4739</name>
</gene>
<proteinExistence type="predicted"/>
<reference evidence="1" key="1">
    <citation type="submission" date="2014-01" db="EMBL/GenBank/DDBJ databases">
        <authorList>
            <person name="Brown-Elliot B."/>
            <person name="Wallace R."/>
            <person name="Lenaerts A."/>
            <person name="Ordway D."/>
            <person name="DeGroote M.A."/>
            <person name="Parker T."/>
            <person name="Sizemore C."/>
            <person name="Tallon L.J."/>
            <person name="Sadzewicz L.K."/>
            <person name="Sengamalay N."/>
            <person name="Fraser C.M."/>
            <person name="Hine E."/>
            <person name="Shefchek K.A."/>
            <person name="Das S.P."/>
            <person name="Tettelin H."/>
        </authorList>
    </citation>
    <scope>NUCLEOTIDE SEQUENCE [LARGE SCALE GENOMIC DNA]</scope>
    <source>
        <strain evidence="1">4042</strain>
    </source>
</reference>
<dbReference type="EMBL" id="JAOB01000060">
    <property type="protein sequence ID" value="EUA30482.1"/>
    <property type="molecule type" value="Genomic_DNA"/>
</dbReference>
<accession>X8AEZ0</accession>
<dbReference type="Gene3D" id="3.90.700.10">
    <property type="entry name" value="Succinate dehydrogenase/fumarate reductase flavoprotein, catalytic domain"/>
    <property type="match status" value="1"/>
</dbReference>
<name>X8AEZ0_MYCXE</name>
<dbReference type="SUPFAM" id="SSF56425">
    <property type="entry name" value="Succinate dehydrogenase/fumarate reductase flavoprotein, catalytic domain"/>
    <property type="match status" value="1"/>
</dbReference>
<dbReference type="PATRIC" id="fig|1299334.3.peg.6414"/>
<protein>
    <submittedName>
        <fullName evidence="1">FAD binding domain protein</fullName>
    </submittedName>
</protein>
<organism evidence="1">
    <name type="scientific">Mycobacterium xenopi 4042</name>
    <dbReference type="NCBI Taxonomy" id="1299334"/>
    <lineage>
        <taxon>Bacteria</taxon>
        <taxon>Bacillati</taxon>
        <taxon>Actinomycetota</taxon>
        <taxon>Actinomycetes</taxon>
        <taxon>Mycobacteriales</taxon>
        <taxon>Mycobacteriaceae</taxon>
        <taxon>Mycobacterium</taxon>
    </lineage>
</organism>
<sequence length="96" mass="10393">MHLKRYGFLGVAPGEPVPDWFCASADLAELAAKTGIDADGLARTVDNWNRNVASGSDPEFGRGSSAYDGYWGDEHATTLTGKTLGRSTRRLFTRSQ</sequence>
<dbReference type="InterPro" id="IPR027477">
    <property type="entry name" value="Succ_DH/fumarate_Rdtase_cat_sf"/>
</dbReference>
<comment type="caution">
    <text evidence="1">The sequence shown here is derived from an EMBL/GenBank/DDBJ whole genome shotgun (WGS) entry which is preliminary data.</text>
</comment>
<dbReference type="AlphaFoldDB" id="X8AEZ0"/>
<evidence type="ECO:0000313" key="1">
    <source>
        <dbReference type="EMBL" id="EUA30482.1"/>
    </source>
</evidence>